<sequence length="108" mass="12271">MNMQPIRASGQTDMTQQHPPESPKIIGKIPKLSARWAAIVVPFILSCLMSGIISFVNMLRNLGWFDGFIALWLHNWMISWAIAFPIVVTLLPFVRKFASLLVDMRPPH</sequence>
<evidence type="ECO:0000313" key="3">
    <source>
        <dbReference type="EMBL" id="RZG68327.1"/>
    </source>
</evidence>
<protein>
    <submittedName>
        <fullName evidence="3">DUF2798 domain-containing protein</fullName>
    </submittedName>
</protein>
<feature type="transmembrane region" description="Helical" evidence="2">
    <location>
        <begin position="36"/>
        <end position="56"/>
    </location>
</feature>
<reference evidence="3 4" key="1">
    <citation type="submission" date="2019-02" db="EMBL/GenBank/DDBJ databases">
        <title>The Batch Genome Submission of Acinetobacter spp. strains.</title>
        <authorList>
            <person name="Qin J."/>
            <person name="Hu Y."/>
            <person name="Ye H."/>
            <person name="Wei L."/>
            <person name="Feng Y."/>
            <person name="Zong Z."/>
        </authorList>
    </citation>
    <scope>NUCLEOTIDE SEQUENCE [LARGE SCALE GENOMIC DNA]</scope>
    <source>
        <strain evidence="3 4">WCHABo060081</strain>
    </source>
</reference>
<evidence type="ECO:0000256" key="1">
    <source>
        <dbReference type="SAM" id="MobiDB-lite"/>
    </source>
</evidence>
<comment type="caution">
    <text evidence="3">The sequence shown here is derived from an EMBL/GenBank/DDBJ whole genome shotgun (WGS) entry which is preliminary data.</text>
</comment>
<dbReference type="Proteomes" id="UP000293483">
    <property type="component" value="Unassembled WGS sequence"/>
</dbReference>
<dbReference type="EMBL" id="SGSU01000004">
    <property type="protein sequence ID" value="RZG68327.1"/>
    <property type="molecule type" value="Genomic_DNA"/>
</dbReference>
<keyword evidence="2" id="KW-0812">Transmembrane</keyword>
<proteinExistence type="predicted"/>
<keyword evidence="2" id="KW-0472">Membrane</keyword>
<evidence type="ECO:0000313" key="4">
    <source>
        <dbReference type="Proteomes" id="UP000293483"/>
    </source>
</evidence>
<dbReference type="AlphaFoldDB" id="A0A4Q7AXE9"/>
<evidence type="ECO:0000256" key="2">
    <source>
        <dbReference type="SAM" id="Phobius"/>
    </source>
</evidence>
<feature type="compositionally biased region" description="Polar residues" evidence="1">
    <location>
        <begin position="1"/>
        <end position="19"/>
    </location>
</feature>
<gene>
    <name evidence="3" type="ORF">EXE25_04540</name>
</gene>
<dbReference type="Pfam" id="PF11391">
    <property type="entry name" value="DUF2798"/>
    <property type="match status" value="1"/>
</dbReference>
<feature type="transmembrane region" description="Helical" evidence="2">
    <location>
        <begin position="76"/>
        <end position="94"/>
    </location>
</feature>
<organism evidence="3 4">
    <name type="scientific">Acinetobacter bouvetii</name>
    <dbReference type="NCBI Taxonomy" id="202951"/>
    <lineage>
        <taxon>Bacteria</taxon>
        <taxon>Pseudomonadati</taxon>
        <taxon>Pseudomonadota</taxon>
        <taxon>Gammaproteobacteria</taxon>
        <taxon>Moraxellales</taxon>
        <taxon>Moraxellaceae</taxon>
        <taxon>Acinetobacter</taxon>
    </lineage>
</organism>
<keyword evidence="2" id="KW-1133">Transmembrane helix</keyword>
<accession>A0A4Q7AXE9</accession>
<name>A0A4Q7AXE9_9GAMM</name>
<dbReference type="STRING" id="202951.GCA_001485025_01983"/>
<dbReference type="InterPro" id="IPR021529">
    <property type="entry name" value="DUF2798"/>
</dbReference>
<feature type="region of interest" description="Disordered" evidence="1">
    <location>
        <begin position="1"/>
        <end position="23"/>
    </location>
</feature>